<protein>
    <submittedName>
        <fullName evidence="1">Uncharacterized protein</fullName>
    </submittedName>
</protein>
<name>A0A7M5WW69_9CNID</name>
<organism evidence="1 2">
    <name type="scientific">Clytia hemisphaerica</name>
    <dbReference type="NCBI Taxonomy" id="252671"/>
    <lineage>
        <taxon>Eukaryota</taxon>
        <taxon>Metazoa</taxon>
        <taxon>Cnidaria</taxon>
        <taxon>Hydrozoa</taxon>
        <taxon>Hydroidolina</taxon>
        <taxon>Leptothecata</taxon>
        <taxon>Obeliida</taxon>
        <taxon>Clytiidae</taxon>
        <taxon>Clytia</taxon>
    </lineage>
</organism>
<reference evidence="1" key="1">
    <citation type="submission" date="2021-01" db="UniProtKB">
        <authorList>
            <consortium name="EnsemblMetazoa"/>
        </authorList>
    </citation>
    <scope>IDENTIFICATION</scope>
</reference>
<keyword evidence="2" id="KW-1185">Reference proteome</keyword>
<evidence type="ECO:0000313" key="1">
    <source>
        <dbReference type="EnsemblMetazoa" id="CLYHEMP013692.1"/>
    </source>
</evidence>
<dbReference type="CDD" id="cd17039">
    <property type="entry name" value="Ubl_ubiquitin_like"/>
    <property type="match status" value="1"/>
</dbReference>
<sequence>MAFRENNSMEIIDVKSEQTIAHIPYVGPTTVKEVKRKLLRKTSKNVEAVIYLRSGDDFEVLLDEENLISERRTVDSSSTSTVYCALFRINYNANGEKTNFQSNSYSCSSKKYVINLPRIRVCVNDEKPIVTYQGNYVRPWLCSFTNFKNDGQYLSGFPFGRVFFYCKPYTNEVIIESTKTWLYHMSIAGLFDKDFVVYVGLLSQPESERINIHYDARVSLCRRLPYVRVLKTCKGENDGSQYREIALWYPKTNDCTVVGLKEFIEKETGIPVENQVLYHDAEYVSDRRSILKILLKNDKDCPVVIHLMCKINQSQSNELSSKIKELGLKQICSIQIQDEKYQIISLENITPPLTQNQDWFTELRSQITKEFNLPHHLYHLESLSGMIVNSEKQLYSLFFSQAGPQENICIQIVTPQPVPGKYELINPLENYFFKIVGLKMFVLKSLTKTKTLDIREHNTLSSIENFVDKEYKIPHHLQIYLCEGHQLEPHDMLSEIFWTKSNADDKKDGILTLNLVSKPPRNLTVWSIREIDCYNLLDDRIEMKESSTISEVTNAVSELVCFPVRLRQCPVEYLIPGDHSYLYQMKREIGFQNTVKLYVDRNICVKLFSCKQCGNSEIMEELVTIRFSSDTVKKVTKRLNLELRDKYCCDKVSWKLSTNNPWYINPGTILSDVAKDLVLNFQAVRSMSLSLKKIFQS</sequence>
<dbReference type="AlphaFoldDB" id="A0A7M5WW69"/>
<accession>A0A7M5WW69</accession>
<dbReference type="InterPro" id="IPR029071">
    <property type="entry name" value="Ubiquitin-like_domsf"/>
</dbReference>
<dbReference type="EnsemblMetazoa" id="CLYHEMT013692.1">
    <property type="protein sequence ID" value="CLYHEMP013692.1"/>
    <property type="gene ID" value="CLYHEMG013692"/>
</dbReference>
<dbReference type="Proteomes" id="UP000594262">
    <property type="component" value="Unplaced"/>
</dbReference>
<dbReference type="SUPFAM" id="SSF54236">
    <property type="entry name" value="Ubiquitin-like"/>
    <property type="match status" value="1"/>
</dbReference>
<proteinExistence type="predicted"/>
<evidence type="ECO:0000313" key="2">
    <source>
        <dbReference type="Proteomes" id="UP000594262"/>
    </source>
</evidence>